<dbReference type="SUPFAM" id="SSF52172">
    <property type="entry name" value="CheY-like"/>
    <property type="match status" value="1"/>
</dbReference>
<keyword evidence="9" id="KW-1185">Reference proteome</keyword>
<dbReference type="Pfam" id="PF00486">
    <property type="entry name" value="Trans_reg_C"/>
    <property type="match status" value="1"/>
</dbReference>
<dbReference type="InterPro" id="IPR039420">
    <property type="entry name" value="WalR-like"/>
</dbReference>
<dbReference type="Proteomes" id="UP000294614">
    <property type="component" value="Unassembled WGS sequence"/>
</dbReference>
<dbReference type="GO" id="GO:0006355">
    <property type="term" value="P:regulation of DNA-templated transcription"/>
    <property type="evidence" value="ECO:0007669"/>
    <property type="project" value="InterPro"/>
</dbReference>
<comment type="caution">
    <text evidence="8">The sequence shown here is derived from an EMBL/GenBank/DDBJ whole genome shotgun (WGS) entry which is preliminary data.</text>
</comment>
<reference evidence="8 9" key="1">
    <citation type="submission" date="2019-03" db="EMBL/GenBank/DDBJ databases">
        <title>Genomic Encyclopedia of Type Strains, Phase IV (KMG-IV): sequencing the most valuable type-strain genomes for metagenomic binning, comparative biology and taxonomic classification.</title>
        <authorList>
            <person name="Goeker M."/>
        </authorList>
    </citation>
    <scope>NUCLEOTIDE SEQUENCE [LARGE SCALE GENOMIC DNA]</scope>
    <source>
        <strain evidence="8 9">DSM 24984</strain>
    </source>
</reference>
<feature type="domain" description="OmpR/PhoB-type" evidence="7">
    <location>
        <begin position="127"/>
        <end position="223"/>
    </location>
</feature>
<evidence type="ECO:0000256" key="5">
    <source>
        <dbReference type="PROSITE-ProRule" id="PRU01091"/>
    </source>
</evidence>
<dbReference type="PANTHER" id="PTHR48111:SF40">
    <property type="entry name" value="PHOSPHATE REGULON TRANSCRIPTIONAL REGULATORY PROTEIN PHOB"/>
    <property type="match status" value="1"/>
</dbReference>
<dbReference type="InterPro" id="IPR001789">
    <property type="entry name" value="Sig_transdc_resp-reg_receiver"/>
</dbReference>
<dbReference type="RefSeq" id="WP_132873465.1">
    <property type="nucleotide sequence ID" value="NZ_JAJUHT010000001.1"/>
</dbReference>
<evidence type="ECO:0000256" key="4">
    <source>
        <dbReference type="PROSITE-ProRule" id="PRU00169"/>
    </source>
</evidence>
<dbReference type="Gene3D" id="6.10.250.690">
    <property type="match status" value="1"/>
</dbReference>
<dbReference type="OrthoDB" id="9790442at2"/>
<name>A0A4R1K8G6_9BACT</name>
<evidence type="ECO:0000313" key="8">
    <source>
        <dbReference type="EMBL" id="TCK60626.1"/>
    </source>
</evidence>
<evidence type="ECO:0000256" key="2">
    <source>
        <dbReference type="ARBA" id="ARBA00023012"/>
    </source>
</evidence>
<feature type="modified residue" description="4-aspartylphosphate" evidence="4">
    <location>
        <position position="52"/>
    </location>
</feature>
<keyword evidence="3 5" id="KW-0238">DNA-binding</keyword>
<sequence>MIKVLVIEDHEEIRDLISYNLSRENCETICFDNANEGLIHLENNEVDIILLDLMLPGLKGMQFLQIVRNNKKFSGVPIIIISAKNAEQDIINGLEMGADDYLTKPFSIKILIAKINAILRRNPAIKSKVISINGINIDTGNYTVTVDGEDVSLTNKEYELLLMLLKHPKRVFTRNQILNAVWGYESDVYTRTVDTHVSSLRKKLGDKGAFIKSVPKIGYRADI</sequence>
<dbReference type="Pfam" id="PF00072">
    <property type="entry name" value="Response_reg"/>
    <property type="match status" value="1"/>
</dbReference>
<dbReference type="PROSITE" id="PS51755">
    <property type="entry name" value="OMPR_PHOB"/>
    <property type="match status" value="1"/>
</dbReference>
<dbReference type="GO" id="GO:0032993">
    <property type="term" value="C:protein-DNA complex"/>
    <property type="evidence" value="ECO:0007669"/>
    <property type="project" value="TreeGrafter"/>
</dbReference>
<protein>
    <submittedName>
        <fullName evidence="8">Two-component system phosphate regulon response regulator PhoB</fullName>
    </submittedName>
</protein>
<dbReference type="SMART" id="SM00862">
    <property type="entry name" value="Trans_reg_C"/>
    <property type="match status" value="1"/>
</dbReference>
<feature type="domain" description="Response regulatory" evidence="6">
    <location>
        <begin position="3"/>
        <end position="119"/>
    </location>
</feature>
<dbReference type="AlphaFoldDB" id="A0A4R1K8G6"/>
<dbReference type="GO" id="GO:0000156">
    <property type="term" value="F:phosphorelay response regulator activity"/>
    <property type="evidence" value="ECO:0007669"/>
    <property type="project" value="TreeGrafter"/>
</dbReference>
<evidence type="ECO:0000259" key="6">
    <source>
        <dbReference type="PROSITE" id="PS50110"/>
    </source>
</evidence>
<organism evidence="8 9">
    <name type="scientific">Seleniivibrio woodruffii</name>
    <dbReference type="NCBI Taxonomy" id="1078050"/>
    <lineage>
        <taxon>Bacteria</taxon>
        <taxon>Pseudomonadati</taxon>
        <taxon>Deferribacterota</taxon>
        <taxon>Deferribacteres</taxon>
        <taxon>Deferribacterales</taxon>
        <taxon>Geovibrionaceae</taxon>
        <taxon>Seleniivibrio</taxon>
    </lineage>
</organism>
<evidence type="ECO:0000256" key="1">
    <source>
        <dbReference type="ARBA" id="ARBA00022553"/>
    </source>
</evidence>
<gene>
    <name evidence="8" type="ORF">C8D98_1504</name>
</gene>
<dbReference type="GO" id="GO:0000976">
    <property type="term" value="F:transcription cis-regulatory region binding"/>
    <property type="evidence" value="ECO:0007669"/>
    <property type="project" value="TreeGrafter"/>
</dbReference>
<dbReference type="InterPro" id="IPR011006">
    <property type="entry name" value="CheY-like_superfamily"/>
</dbReference>
<dbReference type="Gene3D" id="1.10.10.10">
    <property type="entry name" value="Winged helix-like DNA-binding domain superfamily/Winged helix DNA-binding domain"/>
    <property type="match status" value="1"/>
</dbReference>
<accession>A0A4R1K8G6</accession>
<evidence type="ECO:0000259" key="7">
    <source>
        <dbReference type="PROSITE" id="PS51755"/>
    </source>
</evidence>
<dbReference type="CDD" id="cd00383">
    <property type="entry name" value="trans_reg_C"/>
    <property type="match status" value="1"/>
</dbReference>
<dbReference type="PANTHER" id="PTHR48111">
    <property type="entry name" value="REGULATOR OF RPOS"/>
    <property type="match status" value="1"/>
</dbReference>
<dbReference type="InterPro" id="IPR001867">
    <property type="entry name" value="OmpR/PhoB-type_DNA-bd"/>
</dbReference>
<dbReference type="EMBL" id="SMGG01000004">
    <property type="protein sequence ID" value="TCK60626.1"/>
    <property type="molecule type" value="Genomic_DNA"/>
</dbReference>
<feature type="DNA-binding region" description="OmpR/PhoB-type" evidence="5">
    <location>
        <begin position="127"/>
        <end position="223"/>
    </location>
</feature>
<evidence type="ECO:0000256" key="3">
    <source>
        <dbReference type="ARBA" id="ARBA00023125"/>
    </source>
</evidence>
<dbReference type="SMART" id="SM00448">
    <property type="entry name" value="REC"/>
    <property type="match status" value="1"/>
</dbReference>
<evidence type="ECO:0000313" key="9">
    <source>
        <dbReference type="Proteomes" id="UP000294614"/>
    </source>
</evidence>
<keyword evidence="1 4" id="KW-0597">Phosphoprotein</keyword>
<proteinExistence type="predicted"/>
<dbReference type="InterPro" id="IPR036388">
    <property type="entry name" value="WH-like_DNA-bd_sf"/>
</dbReference>
<dbReference type="PROSITE" id="PS50110">
    <property type="entry name" value="RESPONSE_REGULATORY"/>
    <property type="match status" value="1"/>
</dbReference>
<keyword evidence="2" id="KW-0902">Two-component regulatory system</keyword>
<dbReference type="GO" id="GO:0005829">
    <property type="term" value="C:cytosol"/>
    <property type="evidence" value="ECO:0007669"/>
    <property type="project" value="TreeGrafter"/>
</dbReference>
<dbReference type="Gene3D" id="3.40.50.2300">
    <property type="match status" value="1"/>
</dbReference>